<dbReference type="HAMAP" id="MF_00528">
    <property type="entry name" value="Maf"/>
    <property type="match status" value="1"/>
</dbReference>
<dbReference type="EC" id="3.6.1.9" evidence="4"/>
<dbReference type="GO" id="GO:0009117">
    <property type="term" value="P:nucleotide metabolic process"/>
    <property type="evidence" value="ECO:0007669"/>
    <property type="project" value="UniProtKB-KW"/>
</dbReference>
<comment type="catalytic activity">
    <reaction evidence="4">
        <text>a 2'-deoxyribonucleoside 5'-triphosphate + H2O = a 2'-deoxyribonucleoside 5'-phosphate + diphosphate + H(+)</text>
        <dbReference type="Rhea" id="RHEA:44644"/>
        <dbReference type="ChEBI" id="CHEBI:15377"/>
        <dbReference type="ChEBI" id="CHEBI:15378"/>
        <dbReference type="ChEBI" id="CHEBI:33019"/>
        <dbReference type="ChEBI" id="CHEBI:61560"/>
        <dbReference type="ChEBI" id="CHEBI:65317"/>
        <dbReference type="EC" id="3.6.1.9"/>
    </reaction>
</comment>
<dbReference type="EMBL" id="FNCE01000007">
    <property type="protein sequence ID" value="SDG24158.1"/>
    <property type="molecule type" value="Genomic_DNA"/>
</dbReference>
<dbReference type="PIRSF" id="PIRSF006305">
    <property type="entry name" value="Maf"/>
    <property type="match status" value="1"/>
</dbReference>
<dbReference type="RefSeq" id="WP_090020413.1">
    <property type="nucleotide sequence ID" value="NZ_FNCE01000007.1"/>
</dbReference>
<feature type="active site" description="Proton acceptor" evidence="4">
    <location>
        <position position="95"/>
    </location>
</feature>
<proteinExistence type="inferred from homology"/>
<feature type="region of interest" description="Disordered" evidence="5">
    <location>
        <begin position="1"/>
        <end position="24"/>
    </location>
</feature>
<keyword evidence="2 4" id="KW-0378">Hydrolase</keyword>
<accession>A0A1G7SME8</accession>
<dbReference type="GO" id="GO:0047429">
    <property type="term" value="F:nucleoside triphosphate diphosphatase activity"/>
    <property type="evidence" value="ECO:0007669"/>
    <property type="project" value="UniProtKB-EC"/>
</dbReference>
<keyword evidence="3 4" id="KW-0546">Nucleotide metabolism</keyword>
<dbReference type="STRING" id="1082479.SAMN05216241_10767"/>
<dbReference type="CDD" id="cd00555">
    <property type="entry name" value="Maf"/>
    <property type="match status" value="1"/>
</dbReference>
<comment type="subcellular location">
    <subcellularLocation>
        <location evidence="4">Cytoplasm</location>
    </subcellularLocation>
</comment>
<comment type="cofactor">
    <cofactor evidence="1 4">
        <name>a divalent metal cation</name>
        <dbReference type="ChEBI" id="CHEBI:60240"/>
    </cofactor>
</comment>
<sequence>MTARSTAHEPATRIGAPDPEAPPLVLASKSPSRRDMLVSAGVPVTIQAAGVDEDEIKASMRHAGASAEEVAESLAEVKAQRISPYHPGALVLGADQMLECDGIWYDKPSSREQAGEHLRALSGRTHRLIVTAVLVKDGTRIWHQTDSAELMVRPLSEDFIAGYLDAVGDAALGSVGGYQLEGLGAQLFARVRGDYFTVLGLPLLPLLEQLRNHKVVKR</sequence>
<protein>
    <recommendedName>
        <fullName evidence="4">Nucleoside triphosphate pyrophosphatase</fullName>
        <ecNumber evidence="4">3.6.1.9</ecNumber>
    </recommendedName>
    <alternativeName>
        <fullName evidence="4">Nucleotide pyrophosphatase</fullName>
        <shortName evidence="4">Nucleotide PPase</shortName>
    </alternativeName>
</protein>
<reference evidence="6 7" key="1">
    <citation type="submission" date="2016-10" db="EMBL/GenBank/DDBJ databases">
        <authorList>
            <person name="de Groot N.N."/>
        </authorList>
    </citation>
    <scope>NUCLEOTIDE SEQUENCE [LARGE SCALE GENOMIC DNA]</scope>
    <source>
        <strain evidence="6 7">DSM 25584</strain>
    </source>
</reference>
<comment type="catalytic activity">
    <reaction evidence="4">
        <text>a ribonucleoside 5'-triphosphate + H2O = a ribonucleoside 5'-phosphate + diphosphate + H(+)</text>
        <dbReference type="Rhea" id="RHEA:23996"/>
        <dbReference type="ChEBI" id="CHEBI:15377"/>
        <dbReference type="ChEBI" id="CHEBI:15378"/>
        <dbReference type="ChEBI" id="CHEBI:33019"/>
        <dbReference type="ChEBI" id="CHEBI:58043"/>
        <dbReference type="ChEBI" id="CHEBI:61557"/>
        <dbReference type="EC" id="3.6.1.9"/>
    </reaction>
</comment>
<evidence type="ECO:0000256" key="2">
    <source>
        <dbReference type="ARBA" id="ARBA00022801"/>
    </source>
</evidence>
<evidence type="ECO:0000256" key="3">
    <source>
        <dbReference type="ARBA" id="ARBA00023080"/>
    </source>
</evidence>
<evidence type="ECO:0000256" key="1">
    <source>
        <dbReference type="ARBA" id="ARBA00001968"/>
    </source>
</evidence>
<keyword evidence="7" id="KW-1185">Reference proteome</keyword>
<evidence type="ECO:0000256" key="5">
    <source>
        <dbReference type="SAM" id="MobiDB-lite"/>
    </source>
</evidence>
<dbReference type="PANTHER" id="PTHR43213:SF5">
    <property type="entry name" value="BIFUNCTIONAL DTTP_UTP PYROPHOSPHATASE_METHYLTRANSFERASE PROTEIN-RELATED"/>
    <property type="match status" value="1"/>
</dbReference>
<name>A0A1G7SME8_9PROT</name>
<dbReference type="InterPro" id="IPR029001">
    <property type="entry name" value="ITPase-like_fam"/>
</dbReference>
<dbReference type="PANTHER" id="PTHR43213">
    <property type="entry name" value="BIFUNCTIONAL DTTP/UTP PYROPHOSPHATASE/METHYLTRANSFERASE PROTEIN-RELATED"/>
    <property type="match status" value="1"/>
</dbReference>
<evidence type="ECO:0000256" key="4">
    <source>
        <dbReference type="HAMAP-Rule" id="MF_00528"/>
    </source>
</evidence>
<dbReference type="AlphaFoldDB" id="A0A1G7SME8"/>
<comment type="caution">
    <text evidence="4">Lacks conserved residue(s) required for the propagation of feature annotation.</text>
</comment>
<organism evidence="6 7">
    <name type="scientific">Limimonas halophila</name>
    <dbReference type="NCBI Taxonomy" id="1082479"/>
    <lineage>
        <taxon>Bacteria</taxon>
        <taxon>Pseudomonadati</taxon>
        <taxon>Pseudomonadota</taxon>
        <taxon>Alphaproteobacteria</taxon>
        <taxon>Rhodospirillales</taxon>
        <taxon>Rhodovibrionaceae</taxon>
        <taxon>Limimonas</taxon>
    </lineage>
</organism>
<comment type="function">
    <text evidence="4">Nucleoside triphosphate pyrophosphatase. May have a dual role in cell division arrest and in preventing the incorporation of modified nucleotides into cellular nucleic acids.</text>
</comment>
<dbReference type="OrthoDB" id="9813962at2"/>
<feature type="compositionally biased region" description="Basic and acidic residues" evidence="5">
    <location>
        <begin position="1"/>
        <end position="11"/>
    </location>
</feature>
<keyword evidence="4" id="KW-0963">Cytoplasm</keyword>
<dbReference type="Proteomes" id="UP000199415">
    <property type="component" value="Unassembled WGS sequence"/>
</dbReference>
<dbReference type="SUPFAM" id="SSF52972">
    <property type="entry name" value="ITPase-like"/>
    <property type="match status" value="1"/>
</dbReference>
<comment type="similarity">
    <text evidence="4">Belongs to the Maf family.</text>
</comment>
<evidence type="ECO:0000313" key="7">
    <source>
        <dbReference type="Proteomes" id="UP000199415"/>
    </source>
</evidence>
<gene>
    <name evidence="6" type="ORF">SAMN05216241_10767</name>
</gene>
<dbReference type="GO" id="GO:0005737">
    <property type="term" value="C:cytoplasm"/>
    <property type="evidence" value="ECO:0007669"/>
    <property type="project" value="UniProtKB-SubCell"/>
</dbReference>
<dbReference type="InterPro" id="IPR003697">
    <property type="entry name" value="Maf-like"/>
</dbReference>
<evidence type="ECO:0000313" key="6">
    <source>
        <dbReference type="EMBL" id="SDG24158.1"/>
    </source>
</evidence>
<dbReference type="Gene3D" id="3.90.950.10">
    <property type="match status" value="1"/>
</dbReference>
<dbReference type="Pfam" id="PF02545">
    <property type="entry name" value="Maf"/>
    <property type="match status" value="1"/>
</dbReference>